<dbReference type="AlphaFoldDB" id="A0AAU7CQC9"/>
<dbReference type="InterPro" id="IPR020846">
    <property type="entry name" value="MFS_dom"/>
</dbReference>
<dbReference type="GO" id="GO:0016020">
    <property type="term" value="C:membrane"/>
    <property type="evidence" value="ECO:0007669"/>
    <property type="project" value="UniProtKB-SubCell"/>
</dbReference>
<keyword evidence="3 7" id="KW-0812">Transmembrane</keyword>
<dbReference type="InterPro" id="IPR011701">
    <property type="entry name" value="MFS"/>
</dbReference>
<dbReference type="SUPFAM" id="SSF103473">
    <property type="entry name" value="MFS general substrate transporter"/>
    <property type="match status" value="1"/>
</dbReference>
<feature type="transmembrane region" description="Helical" evidence="7">
    <location>
        <begin position="88"/>
        <end position="106"/>
    </location>
</feature>
<feature type="transmembrane region" description="Helical" evidence="7">
    <location>
        <begin position="241"/>
        <end position="266"/>
    </location>
</feature>
<reference evidence="9" key="1">
    <citation type="submission" date="2024-05" db="EMBL/GenBank/DDBJ databases">
        <title>Planctomycetes of the genus Singulisphaera possess chitinolytic capabilities.</title>
        <authorList>
            <person name="Ivanova A."/>
        </authorList>
    </citation>
    <scope>NUCLEOTIDE SEQUENCE</scope>
    <source>
        <strain evidence="9">Ch08T</strain>
    </source>
</reference>
<dbReference type="GO" id="GO:0042128">
    <property type="term" value="P:nitrate assimilation"/>
    <property type="evidence" value="ECO:0007669"/>
    <property type="project" value="UniProtKB-KW"/>
</dbReference>
<comment type="subcellular location">
    <subcellularLocation>
        <location evidence="1">Membrane</location>
        <topology evidence="1">Multi-pass membrane protein</topology>
    </subcellularLocation>
</comment>
<feature type="transmembrane region" description="Helical" evidence="7">
    <location>
        <begin position="312"/>
        <end position="331"/>
    </location>
</feature>
<keyword evidence="4 7" id="KW-1133">Transmembrane helix</keyword>
<gene>
    <name evidence="9" type="ORF">V5E97_16780</name>
</gene>
<feature type="transmembrane region" description="Helical" evidence="7">
    <location>
        <begin position="58"/>
        <end position="76"/>
    </location>
</feature>
<organism evidence="9">
    <name type="scientific">Singulisphaera sp. Ch08</name>
    <dbReference type="NCBI Taxonomy" id="3120278"/>
    <lineage>
        <taxon>Bacteria</taxon>
        <taxon>Pseudomonadati</taxon>
        <taxon>Planctomycetota</taxon>
        <taxon>Planctomycetia</taxon>
        <taxon>Isosphaerales</taxon>
        <taxon>Isosphaeraceae</taxon>
        <taxon>Singulisphaera</taxon>
    </lineage>
</organism>
<dbReference type="Gene3D" id="1.20.1250.20">
    <property type="entry name" value="MFS general substrate transporter like domains"/>
    <property type="match status" value="2"/>
</dbReference>
<dbReference type="EMBL" id="CP155447">
    <property type="protein sequence ID" value="XBH07624.1"/>
    <property type="molecule type" value="Genomic_DNA"/>
</dbReference>
<feature type="transmembrane region" description="Helical" evidence="7">
    <location>
        <begin position="394"/>
        <end position="417"/>
    </location>
</feature>
<dbReference type="RefSeq" id="WP_406700463.1">
    <property type="nucleotide sequence ID" value="NZ_CP155447.1"/>
</dbReference>
<evidence type="ECO:0000256" key="6">
    <source>
        <dbReference type="ARBA" id="ARBA00023136"/>
    </source>
</evidence>
<name>A0AAU7CQC9_9BACT</name>
<feature type="transmembrane region" description="Helical" evidence="7">
    <location>
        <begin position="187"/>
        <end position="204"/>
    </location>
</feature>
<feature type="transmembrane region" description="Helical" evidence="7">
    <location>
        <begin position="112"/>
        <end position="129"/>
    </location>
</feature>
<dbReference type="InterPro" id="IPR036259">
    <property type="entry name" value="MFS_trans_sf"/>
</dbReference>
<dbReference type="PROSITE" id="PS50850">
    <property type="entry name" value="MFS"/>
    <property type="match status" value="1"/>
</dbReference>
<accession>A0AAU7CQC9</accession>
<dbReference type="PANTHER" id="PTHR23515">
    <property type="entry name" value="HIGH-AFFINITY NITRATE TRANSPORTER 2.3"/>
    <property type="match status" value="1"/>
</dbReference>
<evidence type="ECO:0000256" key="7">
    <source>
        <dbReference type="SAM" id="Phobius"/>
    </source>
</evidence>
<evidence type="ECO:0000256" key="5">
    <source>
        <dbReference type="ARBA" id="ARBA00023063"/>
    </source>
</evidence>
<dbReference type="GO" id="GO:0015112">
    <property type="term" value="F:nitrate transmembrane transporter activity"/>
    <property type="evidence" value="ECO:0007669"/>
    <property type="project" value="InterPro"/>
</dbReference>
<protein>
    <submittedName>
        <fullName evidence="9">MFS transporter</fullName>
    </submittedName>
</protein>
<evidence type="ECO:0000256" key="4">
    <source>
        <dbReference type="ARBA" id="ARBA00022989"/>
    </source>
</evidence>
<sequence>MRQDGKATRIHLFDVTTPSMRAFHMSWFAFFLCFFAWFGIAPQMAAVRAEMGLTKDQIGWLIIGSVAITVISRLICGELCDRIGPRLTYTWLLVLGSLPVMGIGLAHNFPTFLAFRVAIGAIGAGFVITQYHTSVMFAPNCIGTANATTAGWGNMGGGVTQFTMPMLAAFFAVTLGLGDYWGWRGSMFVAGLVCMLTGVFYYFLTQDTPLGNFSELRASGRMAPAGASKGAFLRTARDPRVWVLFVLYAACFGVELTMDGVAHLYYHDHFGLSAKAAGFAAGSLGLLHLFARTLGGYISDRLGGRWGLKARVHWLFAALLLEGLGLMLFSRMSTVTLAIPVMLGFGLFMKMAEGATYAVVPFVNKKALGSVSGIVGAGGNVGAVAAGFMFKGAIAWPTALFVLGATVSVGSFLAFVIQFSTETEIEAARECAEAEGQRQQLAGVKLEPEPSLAGAVA</sequence>
<evidence type="ECO:0000256" key="1">
    <source>
        <dbReference type="ARBA" id="ARBA00004141"/>
    </source>
</evidence>
<feature type="domain" description="Major facilitator superfamily (MFS) profile" evidence="8">
    <location>
        <begin position="22"/>
        <end position="422"/>
    </location>
</feature>
<keyword evidence="6 7" id="KW-0472">Membrane</keyword>
<evidence type="ECO:0000256" key="3">
    <source>
        <dbReference type="ARBA" id="ARBA00022692"/>
    </source>
</evidence>
<feature type="transmembrane region" description="Helical" evidence="7">
    <location>
        <begin position="272"/>
        <end position="291"/>
    </location>
</feature>
<feature type="transmembrane region" description="Helical" evidence="7">
    <location>
        <begin position="27"/>
        <end position="46"/>
    </location>
</feature>
<proteinExistence type="inferred from homology"/>
<evidence type="ECO:0000313" key="9">
    <source>
        <dbReference type="EMBL" id="XBH07624.1"/>
    </source>
</evidence>
<evidence type="ECO:0000256" key="2">
    <source>
        <dbReference type="ARBA" id="ARBA00008432"/>
    </source>
</evidence>
<keyword evidence="5" id="KW-0534">Nitrate assimilation</keyword>
<comment type="similarity">
    <text evidence="2">Belongs to the major facilitator superfamily. Nitrate/nitrite porter (TC 2.A.1.8) family.</text>
</comment>
<evidence type="ECO:0000259" key="8">
    <source>
        <dbReference type="PROSITE" id="PS50850"/>
    </source>
</evidence>
<dbReference type="InterPro" id="IPR044772">
    <property type="entry name" value="NO3_transporter"/>
</dbReference>
<feature type="transmembrane region" description="Helical" evidence="7">
    <location>
        <begin position="367"/>
        <end position="388"/>
    </location>
</feature>
<feature type="transmembrane region" description="Helical" evidence="7">
    <location>
        <begin position="337"/>
        <end position="360"/>
    </location>
</feature>
<dbReference type="Pfam" id="PF07690">
    <property type="entry name" value="MFS_1"/>
    <property type="match status" value="1"/>
</dbReference>